<dbReference type="RefSeq" id="WP_015244055.1">
    <property type="nucleotide sequence ID" value="NC_019892.1"/>
</dbReference>
<dbReference type="GO" id="GO:0016787">
    <property type="term" value="F:hydrolase activity"/>
    <property type="evidence" value="ECO:0007669"/>
    <property type="project" value="InterPro"/>
</dbReference>
<dbReference type="Proteomes" id="UP000010798">
    <property type="component" value="Chromosome"/>
</dbReference>
<feature type="chain" id="PRO_5003939887" description="3-keto-alpha-glucoside-1,2-lyase/3-keto-2-hydroxy-glucal hydratase domain-containing protein" evidence="1">
    <location>
        <begin position="26"/>
        <end position="367"/>
    </location>
</feature>
<keyword evidence="1" id="KW-0732">Signal</keyword>
<sequence length="367" mass="40845">MPLSPRSKLACAFLIPLSGLFACLAADGIRTEAPVGRWRQHDVQRPKPKVVEPADAGIATKPPKDAIVLFDGTNLDAWKSPSGKSWKVIDGTMETVPGSGMIETKGKYGDIQLHIEWAAPNPPNGKGQDRGNSGIFLMGQFEIQVLDSYKAETYADGQAGAIYGQYPPLFNASRPPGEWQAYDIAFRRPRFDTSGKLLEPARITVFHNGILVQNNEEPFGPTSWLKWLPYEDHGSRGPITLQDHDHPVRYRNIWLRELPERPAPKAVDDRPKSVALSTDLLDRYAGQYLLNDKANAPKATIAREGDHLTITFPFRPRPLALEPISETQFDLPFTDGRFTFRKDNAGQVTGVHFRIGDGERELTKVNP</sequence>
<dbReference type="EMBL" id="CP003364">
    <property type="protein sequence ID" value="AGA24870.1"/>
    <property type="molecule type" value="Genomic_DNA"/>
</dbReference>
<protein>
    <recommendedName>
        <fullName evidence="2">3-keto-alpha-glucoside-1,2-lyase/3-keto-2-hydroxy-glucal hydratase domain-containing protein</fullName>
    </recommendedName>
</protein>
<dbReference type="PROSITE" id="PS51257">
    <property type="entry name" value="PROKAR_LIPOPROTEIN"/>
    <property type="match status" value="1"/>
</dbReference>
<reference evidence="3 4" key="1">
    <citation type="submission" date="2012-02" db="EMBL/GenBank/DDBJ databases">
        <title>Complete sequence of chromosome of Singulisphaera acidiphila DSM 18658.</title>
        <authorList>
            <consortium name="US DOE Joint Genome Institute (JGI-PGF)"/>
            <person name="Lucas S."/>
            <person name="Copeland A."/>
            <person name="Lapidus A."/>
            <person name="Glavina del Rio T."/>
            <person name="Dalin E."/>
            <person name="Tice H."/>
            <person name="Bruce D."/>
            <person name="Goodwin L."/>
            <person name="Pitluck S."/>
            <person name="Peters L."/>
            <person name="Ovchinnikova G."/>
            <person name="Chertkov O."/>
            <person name="Kyrpides N."/>
            <person name="Mavromatis K."/>
            <person name="Ivanova N."/>
            <person name="Brettin T."/>
            <person name="Detter J.C."/>
            <person name="Han C."/>
            <person name="Larimer F."/>
            <person name="Land M."/>
            <person name="Hauser L."/>
            <person name="Markowitz V."/>
            <person name="Cheng J.-F."/>
            <person name="Hugenholtz P."/>
            <person name="Woyke T."/>
            <person name="Wu D."/>
            <person name="Tindall B."/>
            <person name="Pomrenke H."/>
            <person name="Brambilla E."/>
            <person name="Klenk H.-P."/>
            <person name="Eisen J.A."/>
        </authorList>
    </citation>
    <scope>NUCLEOTIDE SEQUENCE [LARGE SCALE GENOMIC DNA]</scope>
    <source>
        <strain evidence="4">ATCC BAA-1392 / DSM 18658 / VKM B-2454 / MOB10</strain>
    </source>
</reference>
<proteinExistence type="predicted"/>
<dbReference type="KEGG" id="saci:Sinac_0431"/>
<dbReference type="STRING" id="886293.Sinac_0431"/>
<dbReference type="InterPro" id="IPR010496">
    <property type="entry name" value="AL/BT2_dom"/>
</dbReference>
<feature type="signal peptide" evidence="1">
    <location>
        <begin position="1"/>
        <end position="25"/>
    </location>
</feature>
<dbReference type="eggNOG" id="COG2133">
    <property type="taxonomic scope" value="Bacteria"/>
</dbReference>
<organism evidence="3 4">
    <name type="scientific">Singulisphaera acidiphila (strain ATCC BAA-1392 / DSM 18658 / VKM B-2454 / MOB10)</name>
    <dbReference type="NCBI Taxonomy" id="886293"/>
    <lineage>
        <taxon>Bacteria</taxon>
        <taxon>Pseudomonadati</taxon>
        <taxon>Planctomycetota</taxon>
        <taxon>Planctomycetia</taxon>
        <taxon>Isosphaerales</taxon>
        <taxon>Isosphaeraceae</taxon>
        <taxon>Singulisphaera</taxon>
    </lineage>
</organism>
<evidence type="ECO:0000256" key="1">
    <source>
        <dbReference type="SAM" id="SignalP"/>
    </source>
</evidence>
<evidence type="ECO:0000259" key="2">
    <source>
        <dbReference type="Pfam" id="PF06439"/>
    </source>
</evidence>
<evidence type="ECO:0000313" key="3">
    <source>
        <dbReference type="EMBL" id="AGA24870.1"/>
    </source>
</evidence>
<dbReference type="OrthoDB" id="176168at2"/>
<accession>L0D7P8</accession>
<dbReference type="HOGENOM" id="CLU_723117_0_0_0"/>
<dbReference type="Gene3D" id="2.60.120.560">
    <property type="entry name" value="Exo-inulinase, domain 1"/>
    <property type="match status" value="1"/>
</dbReference>
<feature type="domain" description="3-keto-alpha-glucoside-1,2-lyase/3-keto-2-hydroxy-glucal hydratase" evidence="2">
    <location>
        <begin position="66"/>
        <end position="256"/>
    </location>
</feature>
<gene>
    <name evidence="3" type="ordered locus">Sinac_0431</name>
</gene>
<name>L0D7P8_SINAD</name>
<dbReference type="Pfam" id="PF06439">
    <property type="entry name" value="3keto-disac_hyd"/>
    <property type="match status" value="1"/>
</dbReference>
<evidence type="ECO:0000313" key="4">
    <source>
        <dbReference type="Proteomes" id="UP000010798"/>
    </source>
</evidence>
<keyword evidence="4" id="KW-1185">Reference proteome</keyword>
<dbReference type="AlphaFoldDB" id="L0D7P8"/>